<name>Q9AQ04_BRASW</name>
<dbReference type="EMBL" id="AF222754">
    <property type="protein sequence ID" value="AAK00176.1"/>
    <property type="molecule type" value="Genomic_DNA"/>
</dbReference>
<feature type="compositionally biased region" description="Basic residues" evidence="1">
    <location>
        <begin position="185"/>
        <end position="197"/>
    </location>
</feature>
<evidence type="ECO:0000313" key="2">
    <source>
        <dbReference type="EMBL" id="AAK00176.1"/>
    </source>
</evidence>
<evidence type="ECO:0000256" key="1">
    <source>
        <dbReference type="SAM" id="MobiDB-lite"/>
    </source>
</evidence>
<sequence>MAGDPAGTDRAPGNALPLCPRSRSRGGLLADAGILARFPPICGSVGCLRHMSLRTNVKRLSSMLSSQLNRGVALIASDPGARAARGVEFNRRAACQGIGGLRLGTNILHRRCCAARGALLAKAPRARVRAGDKSGRMRILNRQAGDCREPPVHTVEARFERAPASNGRMFAGRSLRDARSARAGGAHRSRISSRRRDRVVAASDGPGNASRISADVVTAARRNRGAC</sequence>
<organism evidence="2">
    <name type="scientific">Bradyrhizobium sp. (strain WM9)</name>
    <dbReference type="NCBI Taxonomy" id="133505"/>
    <lineage>
        <taxon>Bacteria</taxon>
        <taxon>Pseudomonadati</taxon>
        <taxon>Pseudomonadota</taxon>
        <taxon>Alphaproteobacteria</taxon>
        <taxon>Hyphomicrobiales</taxon>
        <taxon>Nitrobacteraceae</taxon>
        <taxon>Bradyrhizobium</taxon>
    </lineage>
</organism>
<reference evidence="2" key="1">
    <citation type="submission" date="2000-01" db="EMBL/GenBank/DDBJ databases">
        <title>Molecular characterization of nodulation functions, SSU rRNA and dnaK genes in the lupin Bradyrhizobium reveals distinct phylogenetic pathways of the symbiotic and housekeeping loci in the Bradyrhizobium genus.</title>
        <authorList>
            <person name="Stepkowski T."/>
            <person name="Swiderska A."/>
            <person name="Miedzinska K."/>
            <person name="Czaplinska M."/>
            <person name="Biesiadka J."/>
            <person name="Swiderski M."/>
            <person name="Legocki A."/>
        </authorList>
    </citation>
    <scope>NUCLEOTIDE SEQUENCE</scope>
    <source>
        <strain evidence="2">WM9</strain>
    </source>
</reference>
<proteinExistence type="predicted"/>
<accession>Q9AQ04</accession>
<feature type="region of interest" description="Disordered" evidence="1">
    <location>
        <begin position="171"/>
        <end position="210"/>
    </location>
</feature>
<dbReference type="AlphaFoldDB" id="Q9AQ04"/>
<protein>
    <submittedName>
        <fullName evidence="2">Hypothetical 24.0 kDa protein</fullName>
    </submittedName>
</protein>